<dbReference type="STRING" id="105696.A0A1Y2LX47"/>
<evidence type="ECO:0000256" key="1">
    <source>
        <dbReference type="ARBA" id="ARBA00022801"/>
    </source>
</evidence>
<accession>A0A1Y2LX47</accession>
<protein>
    <recommendedName>
        <fullName evidence="2">Gylcosyl hydrolase 115 C-terminal domain-containing protein</fullName>
    </recommendedName>
</protein>
<dbReference type="Pfam" id="PF17829">
    <property type="entry name" value="GH115_C"/>
    <property type="match status" value="1"/>
</dbReference>
<dbReference type="AlphaFoldDB" id="A0A1Y2LX47"/>
<evidence type="ECO:0000313" key="3">
    <source>
        <dbReference type="EMBL" id="OSS48454.1"/>
    </source>
</evidence>
<dbReference type="PANTHER" id="PTHR37842:SF2">
    <property type="entry name" value="GYLCOSYL HYDROLASE 115 C-TERMINAL DOMAIN-CONTAINING PROTEIN"/>
    <property type="match status" value="1"/>
</dbReference>
<dbReference type="InterPro" id="IPR041437">
    <property type="entry name" value="GH115_C"/>
</dbReference>
<dbReference type="Pfam" id="PF15979">
    <property type="entry name" value="Glyco_hydro_115"/>
    <property type="match status" value="1"/>
</dbReference>
<dbReference type="GO" id="GO:0016787">
    <property type="term" value="F:hydrolase activity"/>
    <property type="evidence" value="ECO:0007669"/>
    <property type="project" value="UniProtKB-KW"/>
</dbReference>
<dbReference type="InParanoid" id="A0A1Y2LX47"/>
<dbReference type="Proteomes" id="UP000193240">
    <property type="component" value="Unassembled WGS sequence"/>
</dbReference>
<feature type="domain" description="Gylcosyl hydrolase 115 C-terminal" evidence="2">
    <location>
        <begin position="750"/>
        <end position="929"/>
    </location>
</feature>
<dbReference type="InterPro" id="IPR031924">
    <property type="entry name" value="GH115"/>
</dbReference>
<dbReference type="InterPro" id="IPR029018">
    <property type="entry name" value="Hex-like_dom2"/>
</dbReference>
<dbReference type="EMBL" id="KZ107846">
    <property type="protein sequence ID" value="OSS48454.1"/>
    <property type="molecule type" value="Genomic_DNA"/>
</dbReference>
<dbReference type="Gene3D" id="3.30.379.10">
    <property type="entry name" value="Chitobiase/beta-hexosaminidase domain 2-like"/>
    <property type="match status" value="1"/>
</dbReference>
<dbReference type="Gene3D" id="3.20.20.520">
    <property type="entry name" value="Glycosyl hydrolase family 115"/>
    <property type="match status" value="1"/>
</dbReference>
<dbReference type="OMA" id="GPRNYKW"/>
<keyword evidence="4" id="KW-1185">Reference proteome</keyword>
<name>A0A1Y2LX47_EPING</name>
<dbReference type="Gene3D" id="1.20.58.2150">
    <property type="match status" value="1"/>
</dbReference>
<keyword evidence="1" id="KW-0378">Hydrolase</keyword>
<dbReference type="PANTHER" id="PTHR37842">
    <property type="match status" value="1"/>
</dbReference>
<reference evidence="3 4" key="1">
    <citation type="journal article" date="2017" name="Genome Announc.">
        <title>Genome sequence of the saprophytic ascomycete Epicoccum nigrum ICMP 19927 strain isolated from New Zealand.</title>
        <authorList>
            <person name="Fokin M."/>
            <person name="Fleetwood D."/>
            <person name="Weir B.S."/>
            <person name="Villas-Boas S.G."/>
        </authorList>
    </citation>
    <scope>NUCLEOTIDE SEQUENCE [LARGE SCALE GENOMIC DNA]</scope>
    <source>
        <strain evidence="3 4">ICMP 19927</strain>
    </source>
</reference>
<evidence type="ECO:0000259" key="2">
    <source>
        <dbReference type="Pfam" id="PF17829"/>
    </source>
</evidence>
<dbReference type="InterPro" id="IPR042301">
    <property type="entry name" value="GH115_sf"/>
</dbReference>
<proteinExistence type="predicted"/>
<dbReference type="Gene3D" id="2.60.120.1620">
    <property type="match status" value="1"/>
</dbReference>
<organism evidence="3 4">
    <name type="scientific">Epicoccum nigrum</name>
    <name type="common">Soil fungus</name>
    <name type="synonym">Epicoccum purpurascens</name>
    <dbReference type="NCBI Taxonomy" id="105696"/>
    <lineage>
        <taxon>Eukaryota</taxon>
        <taxon>Fungi</taxon>
        <taxon>Dikarya</taxon>
        <taxon>Ascomycota</taxon>
        <taxon>Pezizomycotina</taxon>
        <taxon>Dothideomycetes</taxon>
        <taxon>Pleosporomycetidae</taxon>
        <taxon>Pleosporales</taxon>
        <taxon>Pleosporineae</taxon>
        <taxon>Didymellaceae</taxon>
        <taxon>Epicoccum</taxon>
    </lineage>
</organism>
<gene>
    <name evidence="3" type="ORF">B5807_07973</name>
</gene>
<evidence type="ECO:0000313" key="4">
    <source>
        <dbReference type="Proteomes" id="UP000193240"/>
    </source>
</evidence>
<sequence>MILNVTGINSFGLPKPQNGSAGGVIIAGTIGSSSIIESLIRAEKLDVESIKGRWEAFSSQLVQSPLPGVESALVIVGSDRRGTIYGLYDISEQIGVSPWYFWADVPPKSCHTVNAMPTTKTQGSPTVKYRGFFINDNAPALSGWITAKFPGAGEPPIYGAEFHALVFELVLRLRANYLWPAGGDWTQVFFVDDERNQPLADEYAVVIGTSHTEPFQRATKEWSLFGSGPWQWTSNNASIATFMRDGAIRAKPYESIITMGMRGSGDTALSASIETEQLENIVDTQRQILADIYGGNQSLANIPQLWCLYKEVQGFYEAGMKVPDDVTLLWSDDNWGNIRRLPNEADQHRSGGAGVYFHFDYDGLPRNYKWHNTIQQQRTWEQMSMAYERNAREIWIANVGDIKPVEIPLTFFLDMAYDYSEWTGPDSGSTWERMWASKTFGDSYAINITYLLDRFGQLAGRRKFELVEPETYSVINYNEADIILQEWTDLAQLALAVNASLPSSYHAAFFELVLHPVLAGQAVHEVNVNSAKNLVYGIQGRNSANAYARNVLDSFEKDHNLTVQYHSLVSSKWDHMMDQAHIGYVQWNQPKRQLSPPVRYVQTLERSYAGDIGVSTEGTNASVPGDDPYHALFSNQLTILPADPYGRTRFIDLFHIGTGTTVWNISGPSYVNFTFENGVPGQQGSISPGDADVRIFLNINWAAAPSGSSSTVLNITSSTGYGQQQGPSNGLGPSLVLPINNTVVPSGFSGFVESDGYVAMEASHFSRIVGDTNNGSETAYMTIPWYGKTLSGVALRDPLARSYVNATTAPHLEYDFYSFTDATVIMPMNITMILGQGLNTDPTRPLKYAVAVDGSLRKVVQYVIDQTGGALPEGWDQTVSNAAWTSVSNTTIAPGKHTLMVWLLEPGMTLQKVVLDFGGVRQSYLGPPESKRV</sequence>